<dbReference type="Pfam" id="PF10934">
    <property type="entry name" value="Sheath_initiator"/>
    <property type="match status" value="1"/>
</dbReference>
<sequence length="134" mass="15688">MSILPQGAVISDDLELEEIIEPSKTYRIDFEKGRTIGFCDGVEALKQAIYLILNTERYEYLIYSWNYGSELNELIGEQKDIAESEFKRRITEALLQDDRINNIDNFIFKYDKDCVQVEFTVFSIYGEFTESVVR</sequence>
<proteinExistence type="predicted"/>
<evidence type="ECO:0008006" key="3">
    <source>
        <dbReference type="Google" id="ProtNLM"/>
    </source>
</evidence>
<dbReference type="STRING" id="29341.RSJ17_08355"/>
<dbReference type="InterPro" id="IPR020288">
    <property type="entry name" value="Sheath_initiator"/>
</dbReference>
<keyword evidence="2" id="KW-1185">Reference proteome</keyword>
<gene>
    <name evidence="1" type="ORF">U732_2931</name>
</gene>
<evidence type="ECO:0000313" key="2">
    <source>
        <dbReference type="Proteomes" id="UP000031366"/>
    </source>
</evidence>
<dbReference type="RefSeq" id="WP_039631268.1">
    <property type="nucleotide sequence ID" value="NZ_AYSO01000014.1"/>
</dbReference>
<accession>A0A0C1R282</accession>
<name>A0A0C1R282_9CLOT</name>
<dbReference type="AlphaFoldDB" id="A0A0C1R282"/>
<dbReference type="Gene3D" id="3.10.450.40">
    <property type="match status" value="1"/>
</dbReference>
<protein>
    <recommendedName>
        <fullName evidence="3">Phage protein</fullName>
    </recommendedName>
</protein>
<dbReference type="OrthoDB" id="89089at2"/>
<dbReference type="Proteomes" id="UP000031366">
    <property type="component" value="Unassembled WGS sequence"/>
</dbReference>
<organism evidence="1 2">
    <name type="scientific">Clostridium argentinense CDC 2741</name>
    <dbReference type="NCBI Taxonomy" id="1418104"/>
    <lineage>
        <taxon>Bacteria</taxon>
        <taxon>Bacillati</taxon>
        <taxon>Bacillota</taxon>
        <taxon>Clostridia</taxon>
        <taxon>Eubacteriales</taxon>
        <taxon>Clostridiaceae</taxon>
        <taxon>Clostridium</taxon>
    </lineage>
</organism>
<comment type="caution">
    <text evidence="1">The sequence shown here is derived from an EMBL/GenBank/DDBJ whole genome shotgun (WGS) entry which is preliminary data.</text>
</comment>
<evidence type="ECO:0000313" key="1">
    <source>
        <dbReference type="EMBL" id="KIE47552.1"/>
    </source>
</evidence>
<dbReference type="SUPFAM" id="SSF160719">
    <property type="entry name" value="gpW/gp25-like"/>
    <property type="match status" value="1"/>
</dbReference>
<reference evidence="1 2" key="1">
    <citation type="journal article" date="2015" name="Infect. Genet. Evol.">
        <title>Genomic sequences of six botulinum neurotoxin-producing strains representing three clostridial species illustrate the mobility and diversity of botulinum neurotoxin genes.</title>
        <authorList>
            <person name="Smith T.J."/>
            <person name="Hill K.K."/>
            <person name="Xie G."/>
            <person name="Foley B.T."/>
            <person name="Williamson C.H."/>
            <person name="Foster J.T."/>
            <person name="Johnson S.L."/>
            <person name="Chertkov O."/>
            <person name="Teshima H."/>
            <person name="Gibbons H.S."/>
            <person name="Johnsky L.A."/>
            <person name="Karavis M.A."/>
            <person name="Smith L.A."/>
        </authorList>
    </citation>
    <scope>NUCLEOTIDE SEQUENCE [LARGE SCALE GENOMIC DNA]</scope>
    <source>
        <strain evidence="1 2">CDC 2741</strain>
    </source>
</reference>
<dbReference type="EMBL" id="AYSO01000014">
    <property type="protein sequence ID" value="KIE47552.1"/>
    <property type="molecule type" value="Genomic_DNA"/>
</dbReference>